<name>J4USI4_BEAB2</name>
<dbReference type="GO" id="GO:0008270">
    <property type="term" value="F:zinc ion binding"/>
    <property type="evidence" value="ECO:0007669"/>
    <property type="project" value="InterPro"/>
</dbReference>
<dbReference type="AlphaFoldDB" id="J4USI4"/>
<evidence type="ECO:0000313" key="5">
    <source>
        <dbReference type="Proteomes" id="UP000002762"/>
    </source>
</evidence>
<dbReference type="GO" id="GO:0000981">
    <property type="term" value="F:DNA-binding transcription factor activity, RNA polymerase II-specific"/>
    <property type="evidence" value="ECO:0007669"/>
    <property type="project" value="InterPro"/>
</dbReference>
<dbReference type="InterPro" id="IPR036864">
    <property type="entry name" value="Zn2-C6_fun-type_DNA-bd_sf"/>
</dbReference>
<dbReference type="GeneID" id="19885646"/>
<dbReference type="HOGENOM" id="CLU_027371_3_1_1"/>
<dbReference type="InParanoid" id="J4USI4"/>
<dbReference type="OrthoDB" id="4866219at2759"/>
<feature type="region of interest" description="Disordered" evidence="2">
    <location>
        <begin position="206"/>
        <end position="239"/>
    </location>
</feature>
<protein>
    <submittedName>
        <fullName evidence="4">Putative Gal4-like transcriptional regulator</fullName>
    </submittedName>
</protein>
<dbReference type="Pfam" id="PF11951">
    <property type="entry name" value="Fungal_trans_2"/>
    <property type="match status" value="1"/>
</dbReference>
<dbReference type="STRING" id="655819.J4USI4"/>
<evidence type="ECO:0000256" key="2">
    <source>
        <dbReference type="SAM" id="MobiDB-lite"/>
    </source>
</evidence>
<keyword evidence="1" id="KW-0539">Nucleus</keyword>
<sequence length="485" mass="55326">MDLPLNSKATLKGASVMLSPQTGSSSTDTRSLANKTQNRPRHRKTRTGCFNCKRRRIKCKEERPACHNCVKSGYTCEYPVQARLYAAPDQVPRFTMLDMHFFQHFLLQCRPVYPLGNEQVWKHEVLCLSRHVSMLPQTLTFAIQLTLSHQHDFLLYAVLGFAAADLEANGATNSSLSVPAMTYRCKAIQLFRKAIASFQEPEKTLEVAAPTESKNPKPRKFAKIASEPKPQTDSKHYGQSIMSSDQGSALVASCYLLIGQSRYLGDGIQDFMTLTRGSASLRAEMIRLRFPPLFRNLEPEDSIETMRRYLQEVPPLDKPWIGSGEASLDMLKMICADKLQLAYVTNLEKVLQYSKVDCFKVYTSIMGHFIWWQSLPFGDFQRIIDLTDQVNILLATHWVALMMIMSFLHKASTKINNDSRNGSDTPAQGSIGAKAQAQKKGKCTEPWYYWLACMNRWINDDHQKFNTWPQWVQDRLDENAMYFES</sequence>
<dbReference type="PANTHER" id="PTHR47657:SF7">
    <property type="entry name" value="STEROL REGULATORY ELEMENT-BINDING PROTEIN ECM22"/>
    <property type="match status" value="1"/>
</dbReference>
<dbReference type="SMART" id="SM00066">
    <property type="entry name" value="GAL4"/>
    <property type="match status" value="1"/>
</dbReference>
<dbReference type="Pfam" id="PF00172">
    <property type="entry name" value="Zn_clus"/>
    <property type="match status" value="1"/>
</dbReference>
<reference evidence="4 5" key="1">
    <citation type="journal article" date="2012" name="Sci. Rep.">
        <title>Genomic perspectives on the evolution of fungal entomopathogenicity in Beauveria bassiana.</title>
        <authorList>
            <person name="Xiao G."/>
            <person name="Ying S.H."/>
            <person name="Zheng P."/>
            <person name="Wang Z.L."/>
            <person name="Zhang S."/>
            <person name="Xie X.Q."/>
            <person name="Shang Y."/>
            <person name="St Leger R.J."/>
            <person name="Zhao G.P."/>
            <person name="Wang C."/>
            <person name="Feng M.G."/>
        </authorList>
    </citation>
    <scope>NUCLEOTIDE SEQUENCE [LARGE SCALE GENOMIC DNA]</scope>
    <source>
        <strain evidence="4 5">ARSEF 2860</strain>
    </source>
</reference>
<dbReference type="PANTHER" id="PTHR47657">
    <property type="entry name" value="STEROL REGULATORY ELEMENT-BINDING PROTEIN ECM22"/>
    <property type="match status" value="1"/>
</dbReference>
<evidence type="ECO:0000259" key="3">
    <source>
        <dbReference type="PROSITE" id="PS50048"/>
    </source>
</evidence>
<feature type="compositionally biased region" description="Polar residues" evidence="2">
    <location>
        <begin position="18"/>
        <end position="37"/>
    </location>
</feature>
<feature type="region of interest" description="Disordered" evidence="2">
    <location>
        <begin position="14"/>
        <end position="44"/>
    </location>
</feature>
<dbReference type="SUPFAM" id="SSF57701">
    <property type="entry name" value="Zn2/Cys6 DNA-binding domain"/>
    <property type="match status" value="1"/>
</dbReference>
<accession>J4USI4</accession>
<dbReference type="RefSeq" id="XP_008595953.1">
    <property type="nucleotide sequence ID" value="XM_008597731.1"/>
</dbReference>
<dbReference type="Proteomes" id="UP000002762">
    <property type="component" value="Unassembled WGS sequence"/>
</dbReference>
<keyword evidence="5" id="KW-1185">Reference proteome</keyword>
<evidence type="ECO:0000313" key="4">
    <source>
        <dbReference type="EMBL" id="EJP68632.1"/>
    </source>
</evidence>
<dbReference type="InterPro" id="IPR052400">
    <property type="entry name" value="Zn2-C6_fungal_TF"/>
</dbReference>
<gene>
    <name evidence="4" type="ORF">BBA_02634</name>
</gene>
<proteinExistence type="predicted"/>
<feature type="domain" description="Zn(2)-C6 fungal-type" evidence="3">
    <location>
        <begin position="48"/>
        <end position="78"/>
    </location>
</feature>
<dbReference type="InterPro" id="IPR021858">
    <property type="entry name" value="Fun_TF"/>
</dbReference>
<dbReference type="EMBL" id="JH725154">
    <property type="protein sequence ID" value="EJP68632.1"/>
    <property type="molecule type" value="Genomic_DNA"/>
</dbReference>
<dbReference type="CDD" id="cd00067">
    <property type="entry name" value="GAL4"/>
    <property type="match status" value="1"/>
</dbReference>
<dbReference type="Gene3D" id="4.10.240.10">
    <property type="entry name" value="Zn(2)-C6 fungal-type DNA-binding domain"/>
    <property type="match status" value="1"/>
</dbReference>
<dbReference type="InterPro" id="IPR001138">
    <property type="entry name" value="Zn2Cys6_DnaBD"/>
</dbReference>
<dbReference type="PRINTS" id="PR00755">
    <property type="entry name" value="AFLATOXINBRP"/>
</dbReference>
<dbReference type="PROSITE" id="PS00463">
    <property type="entry name" value="ZN2_CY6_FUNGAL_1"/>
    <property type="match status" value="1"/>
</dbReference>
<dbReference type="PROSITE" id="PS50048">
    <property type="entry name" value="ZN2_CY6_FUNGAL_2"/>
    <property type="match status" value="1"/>
</dbReference>
<evidence type="ECO:0000256" key="1">
    <source>
        <dbReference type="ARBA" id="ARBA00023242"/>
    </source>
</evidence>
<organism evidence="4 5">
    <name type="scientific">Beauveria bassiana (strain ARSEF 2860)</name>
    <name type="common">White muscardine disease fungus</name>
    <name type="synonym">Tritirachium shiotae</name>
    <dbReference type="NCBI Taxonomy" id="655819"/>
    <lineage>
        <taxon>Eukaryota</taxon>
        <taxon>Fungi</taxon>
        <taxon>Dikarya</taxon>
        <taxon>Ascomycota</taxon>
        <taxon>Pezizomycotina</taxon>
        <taxon>Sordariomycetes</taxon>
        <taxon>Hypocreomycetidae</taxon>
        <taxon>Hypocreales</taxon>
        <taxon>Cordycipitaceae</taxon>
        <taxon>Beauveria</taxon>
    </lineage>
</organism>